<comment type="caution">
    <text evidence="1">The sequence shown here is derived from an EMBL/GenBank/DDBJ whole genome shotgun (WGS) entry which is preliminary data.</text>
</comment>
<accession>A0A8H3SEU8</accession>
<evidence type="ECO:0000313" key="2">
    <source>
        <dbReference type="Proteomes" id="UP000465221"/>
    </source>
</evidence>
<name>A0A8H3SEU8_9EURO</name>
<dbReference type="EMBL" id="BLKC01000155">
    <property type="protein sequence ID" value="GFF57598.1"/>
    <property type="molecule type" value="Genomic_DNA"/>
</dbReference>
<proteinExistence type="predicted"/>
<protein>
    <submittedName>
        <fullName evidence="1">Uncharacterized protein FMAN_07312</fullName>
    </submittedName>
</protein>
<evidence type="ECO:0000313" key="1">
    <source>
        <dbReference type="EMBL" id="GFF57598.1"/>
    </source>
</evidence>
<sequence>MSSCFPHRSERISWVLEGRKRGEIHGCAEERDGDDVMVMTKRGTVSCVLIGRDHRSDRVFALGQVNDRRIRTTLRKRFLKKEMGDDIISFDGLVEECVRDIYRQVSSERGVRASHAVCQYLAAKPGHELAQIIANATNPAVKQLLLNEQELGTNILSLLASMDHHKQGVYADILTNDTDQSSVKLYIGGAVGPYKPRSSGFRDRIRWHEASARSGRVVTGSHQRALQEGWHAHWAILVAFPTCVDKELVQIAQTVMAIFFGSCPRSSYLACRPACLPTVPNWGLNEIGPLGEGGLASYNNWRDSTDLEEVEIIRRRLSSNGVASISTKSNRHLDRLRKGGLIHVNVLRLGGTIKRFFITPMTKGDGAHIDITIPLFVGLKYGLHVSRQVYMQVEFGDTNHHTPYAARAKYNSDSRRLGILISGTCAVGNRKGSSFSHWIQSAMGAAVGQAEKMLHFLLSKNVITSQRRGGEANISKCVIWSDGAFLTVTDPKGDWLVSQSSRIAQPHPAEEATGFNGKEQEIYQLLSRLIRKVYQYVLSQKLRAIPPVRSYMKANSAESVATAIAKAIRPSVLDVILSTEQFTTAR</sequence>
<dbReference type="Proteomes" id="UP000465221">
    <property type="component" value="Unassembled WGS sequence"/>
</dbReference>
<organism evidence="1 2">
    <name type="scientific">Aspergillus udagawae</name>
    <dbReference type="NCBI Taxonomy" id="91492"/>
    <lineage>
        <taxon>Eukaryota</taxon>
        <taxon>Fungi</taxon>
        <taxon>Dikarya</taxon>
        <taxon>Ascomycota</taxon>
        <taxon>Pezizomycotina</taxon>
        <taxon>Eurotiomycetes</taxon>
        <taxon>Eurotiomycetidae</taxon>
        <taxon>Eurotiales</taxon>
        <taxon>Aspergillaceae</taxon>
        <taxon>Aspergillus</taxon>
        <taxon>Aspergillus subgen. Fumigati</taxon>
    </lineage>
</organism>
<dbReference type="AlphaFoldDB" id="A0A8H3SEU8"/>
<reference evidence="1 2" key="1">
    <citation type="submission" date="2020-01" db="EMBL/GenBank/DDBJ databases">
        <title>Draft genome sequence of Aspergillus udagawae IFM 46972.</title>
        <authorList>
            <person name="Takahashi H."/>
            <person name="Yaguchi T."/>
        </authorList>
    </citation>
    <scope>NUCLEOTIDE SEQUENCE [LARGE SCALE GENOMIC DNA]</scope>
    <source>
        <strain evidence="1 2">IFM 46972</strain>
    </source>
</reference>
<gene>
    <name evidence="1" type="ORF">IFM46972_10848</name>
</gene>